<comment type="catalytic activity">
    <reaction evidence="11">
        <text>a quinone + succinate = fumarate + a quinol</text>
        <dbReference type="Rhea" id="RHEA:40523"/>
        <dbReference type="ChEBI" id="CHEBI:24646"/>
        <dbReference type="ChEBI" id="CHEBI:29806"/>
        <dbReference type="ChEBI" id="CHEBI:30031"/>
        <dbReference type="ChEBI" id="CHEBI:132124"/>
        <dbReference type="EC" id="1.3.5.1"/>
    </reaction>
</comment>
<dbReference type="EMBL" id="CP062983">
    <property type="protein sequence ID" value="QPC84700.1"/>
    <property type="molecule type" value="Genomic_DNA"/>
</dbReference>
<evidence type="ECO:0000256" key="10">
    <source>
        <dbReference type="ARBA" id="ARBA00023291"/>
    </source>
</evidence>
<evidence type="ECO:0000256" key="3">
    <source>
        <dbReference type="ARBA" id="ARBA00022485"/>
    </source>
</evidence>
<comment type="cofactor">
    <cofactor evidence="11">
        <name>[2Fe-2S] cluster</name>
        <dbReference type="ChEBI" id="CHEBI:190135"/>
    </cofactor>
    <text evidence="11">Binds 1 [2Fe-2S] cluster.</text>
</comment>
<dbReference type="InterPro" id="IPR050573">
    <property type="entry name" value="SDH/FRD_Iron-Sulfur"/>
</dbReference>
<dbReference type="KEGG" id="pmet:G4Y79_10080"/>
<keyword evidence="6 11" id="KW-0479">Metal-binding</keyword>
<dbReference type="PROSITE" id="PS51085">
    <property type="entry name" value="2FE2S_FER_2"/>
    <property type="match status" value="1"/>
</dbReference>
<dbReference type="NCBIfam" id="TIGR00384">
    <property type="entry name" value="dhsB"/>
    <property type="match status" value="1"/>
</dbReference>
<accession>A0A7S8ED04</accession>
<dbReference type="AlphaFoldDB" id="A0A7S8ED04"/>
<comment type="similarity">
    <text evidence="2 11">Belongs to the succinate dehydrogenase/fumarate reductase iron-sulfur protein family.</text>
</comment>
<feature type="domain" description="4Fe-4S ferredoxin-type" evidence="13">
    <location>
        <begin position="146"/>
        <end position="175"/>
    </location>
</feature>
<dbReference type="InterPro" id="IPR012675">
    <property type="entry name" value="Beta-grasp_dom_sf"/>
</dbReference>
<protein>
    <recommendedName>
        <fullName evidence="11">Succinate dehydrogenase iron-sulfur subunit</fullName>
        <ecNumber evidence="11">1.3.5.1</ecNumber>
    </recommendedName>
</protein>
<dbReference type="InterPro" id="IPR017896">
    <property type="entry name" value="4Fe4S_Fe-S-bd"/>
</dbReference>
<evidence type="ECO:0000256" key="1">
    <source>
        <dbReference type="ARBA" id="ARBA00005163"/>
    </source>
</evidence>
<feature type="domain" description="2Fe-2S ferredoxin-type" evidence="12">
    <location>
        <begin position="3"/>
        <end position="95"/>
    </location>
</feature>
<evidence type="ECO:0000256" key="6">
    <source>
        <dbReference type="ARBA" id="ARBA00022723"/>
    </source>
</evidence>
<comment type="cofactor">
    <cofactor evidence="11">
        <name>[4Fe-4S] cluster</name>
        <dbReference type="ChEBI" id="CHEBI:49883"/>
    </cofactor>
    <text evidence="11">Binds 1 [4Fe-4S] cluster.</text>
</comment>
<evidence type="ECO:0000256" key="4">
    <source>
        <dbReference type="ARBA" id="ARBA00022532"/>
    </source>
</evidence>
<dbReference type="Proteomes" id="UP000594468">
    <property type="component" value="Chromosome"/>
</dbReference>
<keyword evidence="9 11" id="KW-0411">Iron-sulfur</keyword>
<dbReference type="SUPFAM" id="SSF46548">
    <property type="entry name" value="alpha-helical ferredoxin"/>
    <property type="match status" value="1"/>
</dbReference>
<evidence type="ECO:0000256" key="2">
    <source>
        <dbReference type="ARBA" id="ARBA00009433"/>
    </source>
</evidence>
<dbReference type="GO" id="GO:0022904">
    <property type="term" value="P:respiratory electron transport chain"/>
    <property type="evidence" value="ECO:0007669"/>
    <property type="project" value="TreeGrafter"/>
</dbReference>
<dbReference type="RefSeq" id="WP_195172763.1">
    <property type="nucleotide sequence ID" value="NZ_CP062983.1"/>
</dbReference>
<reference evidence="14 15" key="1">
    <citation type="submission" date="2020-02" db="EMBL/GenBank/DDBJ databases">
        <authorList>
            <person name="Zheng R.K."/>
            <person name="Sun C.M."/>
        </authorList>
    </citation>
    <scope>NUCLEOTIDE SEQUENCE [LARGE SCALE GENOMIC DNA]</scope>
    <source>
        <strain evidence="15">rifampicinis</strain>
    </source>
</reference>
<dbReference type="InterPro" id="IPR009051">
    <property type="entry name" value="Helical_ferredxn"/>
</dbReference>
<keyword evidence="3 11" id="KW-0004">4Fe-4S</keyword>
<keyword evidence="10 11" id="KW-0003">3Fe-4S</keyword>
<evidence type="ECO:0000256" key="7">
    <source>
        <dbReference type="ARBA" id="ARBA00023002"/>
    </source>
</evidence>
<name>A0A7S8ED04_9CHLR</name>
<dbReference type="Pfam" id="PF13085">
    <property type="entry name" value="Fer2_3"/>
    <property type="match status" value="1"/>
</dbReference>
<dbReference type="FunFam" id="1.10.1060.10:FF:000003">
    <property type="entry name" value="Succinate dehydrogenase iron-sulfur subunit"/>
    <property type="match status" value="1"/>
</dbReference>
<dbReference type="GO" id="GO:0008177">
    <property type="term" value="F:succinate dehydrogenase (quinone) activity"/>
    <property type="evidence" value="ECO:0007669"/>
    <property type="project" value="UniProtKB-EC"/>
</dbReference>
<dbReference type="GO" id="GO:0051538">
    <property type="term" value="F:3 iron, 4 sulfur cluster binding"/>
    <property type="evidence" value="ECO:0007669"/>
    <property type="project" value="UniProtKB-KW"/>
</dbReference>
<evidence type="ECO:0000256" key="9">
    <source>
        <dbReference type="ARBA" id="ARBA00023014"/>
    </source>
</evidence>
<dbReference type="Gene3D" id="1.10.1060.10">
    <property type="entry name" value="Alpha-helical ferredoxin"/>
    <property type="match status" value="1"/>
</dbReference>
<evidence type="ECO:0000256" key="5">
    <source>
        <dbReference type="ARBA" id="ARBA00022714"/>
    </source>
</evidence>
<dbReference type="Pfam" id="PF13237">
    <property type="entry name" value="Fer4_10"/>
    <property type="match status" value="1"/>
</dbReference>
<dbReference type="GO" id="GO:0051537">
    <property type="term" value="F:2 iron, 2 sulfur cluster binding"/>
    <property type="evidence" value="ECO:0007669"/>
    <property type="project" value="UniProtKB-KW"/>
</dbReference>
<dbReference type="InterPro" id="IPR006058">
    <property type="entry name" value="2Fe2S_fd_BS"/>
</dbReference>
<dbReference type="PANTHER" id="PTHR11921">
    <property type="entry name" value="SUCCINATE DEHYDROGENASE IRON-SULFUR PROTEIN"/>
    <property type="match status" value="1"/>
</dbReference>
<keyword evidence="8 11" id="KW-0408">Iron</keyword>
<dbReference type="InterPro" id="IPR036010">
    <property type="entry name" value="2Fe-2S_ferredoxin-like_sf"/>
</dbReference>
<dbReference type="Gene3D" id="3.10.20.30">
    <property type="match status" value="1"/>
</dbReference>
<keyword evidence="5 11" id="KW-0001">2Fe-2S</keyword>
<dbReference type="CDD" id="cd00207">
    <property type="entry name" value="fer2"/>
    <property type="match status" value="1"/>
</dbReference>
<dbReference type="GO" id="GO:0046872">
    <property type="term" value="F:metal ion binding"/>
    <property type="evidence" value="ECO:0007669"/>
    <property type="project" value="UniProtKB-KW"/>
</dbReference>
<dbReference type="PROSITE" id="PS00198">
    <property type="entry name" value="4FE4S_FER_1"/>
    <property type="match status" value="1"/>
</dbReference>
<dbReference type="PROSITE" id="PS00197">
    <property type="entry name" value="2FE2S_FER_1"/>
    <property type="match status" value="1"/>
</dbReference>
<dbReference type="GO" id="GO:0009055">
    <property type="term" value="F:electron transfer activity"/>
    <property type="evidence" value="ECO:0007669"/>
    <property type="project" value="InterPro"/>
</dbReference>
<dbReference type="NCBIfam" id="NF004616">
    <property type="entry name" value="PRK05950.1"/>
    <property type="match status" value="1"/>
</dbReference>
<dbReference type="InterPro" id="IPR004489">
    <property type="entry name" value="Succ_DH/fum_Rdtase_Fe-S"/>
</dbReference>
<keyword evidence="7" id="KW-0560">Oxidoreductase</keyword>
<evidence type="ECO:0000256" key="11">
    <source>
        <dbReference type="RuleBase" id="RU361237"/>
    </source>
</evidence>
<dbReference type="GO" id="GO:0051539">
    <property type="term" value="F:4 iron, 4 sulfur cluster binding"/>
    <property type="evidence" value="ECO:0007669"/>
    <property type="project" value="UniProtKB-KW"/>
</dbReference>
<dbReference type="EC" id="1.3.5.1" evidence="11"/>
<evidence type="ECO:0000313" key="15">
    <source>
        <dbReference type="Proteomes" id="UP000594468"/>
    </source>
</evidence>
<gene>
    <name evidence="14" type="ORF">G4Y79_10080</name>
</gene>
<comment type="cofactor">
    <cofactor evidence="11">
        <name>[3Fe-4S] cluster</name>
        <dbReference type="ChEBI" id="CHEBI:21137"/>
    </cofactor>
    <text evidence="11">Binds 1 [3Fe-4S] cluster.</text>
</comment>
<dbReference type="GO" id="GO:0006099">
    <property type="term" value="P:tricarboxylic acid cycle"/>
    <property type="evidence" value="ECO:0007669"/>
    <property type="project" value="UniProtKB-KW"/>
</dbReference>
<dbReference type="SUPFAM" id="SSF54292">
    <property type="entry name" value="2Fe-2S ferredoxin-like"/>
    <property type="match status" value="1"/>
</dbReference>
<keyword evidence="4" id="KW-0816">Tricarboxylic acid cycle</keyword>
<dbReference type="InterPro" id="IPR001041">
    <property type="entry name" value="2Fe-2S_ferredoxin-type"/>
</dbReference>
<dbReference type="InterPro" id="IPR017900">
    <property type="entry name" value="4Fe4S_Fe_S_CS"/>
</dbReference>
<evidence type="ECO:0000259" key="12">
    <source>
        <dbReference type="PROSITE" id="PS51085"/>
    </source>
</evidence>
<comment type="pathway">
    <text evidence="1">Carbohydrate metabolism; tricarboxylic acid cycle.</text>
</comment>
<evidence type="ECO:0000259" key="13">
    <source>
        <dbReference type="PROSITE" id="PS51379"/>
    </source>
</evidence>
<dbReference type="InterPro" id="IPR025192">
    <property type="entry name" value="Succ_DH/fum_Rdtase_N"/>
</dbReference>
<dbReference type="PANTHER" id="PTHR11921:SF29">
    <property type="entry name" value="SUCCINATE DEHYDROGENASE [UBIQUINONE] IRON-SULFUR SUBUNIT, MITOCHONDRIAL"/>
    <property type="match status" value="1"/>
</dbReference>
<evidence type="ECO:0000256" key="8">
    <source>
        <dbReference type="ARBA" id="ARBA00023004"/>
    </source>
</evidence>
<sequence length="266" mass="29726">MTQTVTVKIKRYNPDTDKKPYWKDYTIELTEDKTVLDALEEIKANQDGSLTFRRSCRHAICGSCAMMVNRRNTLVCTTPLKAVVNDGGLFAAKNTVTIEPLPYLPIIKDLVVDRSAFWEQYQAVKPWLMPPDVVPEKEYRMSQEEVEAMEQAETCIMCGACYSSCPVVAGNKNYLGPHAMLKTFLRVMDPRDQVPEERLDMIANANGAFRCHQVVNCIDACPKGLNPAKAIATLGKMSLRSGRIKGERAERMKKLIADAEAASSTN</sequence>
<dbReference type="PROSITE" id="PS51379">
    <property type="entry name" value="4FE4S_FER_2"/>
    <property type="match status" value="1"/>
</dbReference>
<proteinExistence type="inferred from homology"/>
<organism evidence="14 15">
    <name type="scientific">Phototrophicus methaneseepsis</name>
    <dbReference type="NCBI Taxonomy" id="2710758"/>
    <lineage>
        <taxon>Bacteria</taxon>
        <taxon>Bacillati</taxon>
        <taxon>Chloroflexota</taxon>
        <taxon>Candidatus Thermofontia</taxon>
        <taxon>Phototrophicales</taxon>
        <taxon>Phototrophicaceae</taxon>
        <taxon>Phototrophicus</taxon>
    </lineage>
</organism>
<evidence type="ECO:0000313" key="14">
    <source>
        <dbReference type="EMBL" id="QPC84700.1"/>
    </source>
</evidence>
<keyword evidence="15" id="KW-1185">Reference proteome</keyword>